<sequence length="87" mass="9228">MFDAGVIDYSIRARWAALADAGLSIKELAAAGLGPVELDVSIKYLHELVLGDEVDVITRFEYPAPPDGHRGAAAGGQRRRGIGRVPA</sequence>
<evidence type="ECO:0000313" key="2">
    <source>
        <dbReference type="EMBL" id="GFJ83754.1"/>
    </source>
</evidence>
<dbReference type="InterPro" id="IPR029069">
    <property type="entry name" value="HotDog_dom_sf"/>
</dbReference>
<dbReference type="Gene3D" id="3.10.129.10">
    <property type="entry name" value="Hotdog Thioesterase"/>
    <property type="match status" value="1"/>
</dbReference>
<evidence type="ECO:0008006" key="4">
    <source>
        <dbReference type="Google" id="ProtNLM"/>
    </source>
</evidence>
<gene>
    <name evidence="2" type="ORF">Phou_079340</name>
</gene>
<evidence type="ECO:0000256" key="1">
    <source>
        <dbReference type="SAM" id="MobiDB-lite"/>
    </source>
</evidence>
<keyword evidence="3" id="KW-1185">Reference proteome</keyword>
<dbReference type="EMBL" id="BLPF01000003">
    <property type="protein sequence ID" value="GFJ83754.1"/>
    <property type="molecule type" value="Genomic_DNA"/>
</dbReference>
<dbReference type="AlphaFoldDB" id="A0A6V8KIT9"/>
<comment type="caution">
    <text evidence="2">The sequence shown here is derived from an EMBL/GenBank/DDBJ whole genome shotgun (WGS) entry which is preliminary data.</text>
</comment>
<dbReference type="Pfam" id="PF13279">
    <property type="entry name" value="4HBT_2"/>
    <property type="match status" value="1"/>
</dbReference>
<protein>
    <recommendedName>
        <fullName evidence="4">Thioesterase domain-containing protein</fullName>
    </recommendedName>
</protein>
<feature type="compositionally biased region" description="Basic residues" evidence="1">
    <location>
        <begin position="77"/>
        <end position="87"/>
    </location>
</feature>
<dbReference type="Proteomes" id="UP000482800">
    <property type="component" value="Unassembled WGS sequence"/>
</dbReference>
<feature type="region of interest" description="Disordered" evidence="1">
    <location>
        <begin position="66"/>
        <end position="87"/>
    </location>
</feature>
<reference evidence="2 3" key="2">
    <citation type="submission" date="2020-03" db="EMBL/GenBank/DDBJ databases">
        <authorList>
            <person name="Ichikawa N."/>
            <person name="Kimura A."/>
            <person name="Kitahashi Y."/>
            <person name="Uohara A."/>
        </authorList>
    </citation>
    <scope>NUCLEOTIDE SEQUENCE [LARGE SCALE GENOMIC DNA]</scope>
    <source>
        <strain evidence="2 3">NBRC 108639</strain>
    </source>
</reference>
<proteinExistence type="predicted"/>
<reference evidence="2 3" key="1">
    <citation type="submission" date="2020-03" db="EMBL/GenBank/DDBJ databases">
        <title>Whole genome shotgun sequence of Phytohabitans houttuyneae NBRC 108639.</title>
        <authorList>
            <person name="Komaki H."/>
            <person name="Tamura T."/>
        </authorList>
    </citation>
    <scope>NUCLEOTIDE SEQUENCE [LARGE SCALE GENOMIC DNA]</scope>
    <source>
        <strain evidence="2 3">NBRC 108639</strain>
    </source>
</reference>
<evidence type="ECO:0000313" key="3">
    <source>
        <dbReference type="Proteomes" id="UP000482800"/>
    </source>
</evidence>
<dbReference type="SUPFAM" id="SSF54637">
    <property type="entry name" value="Thioesterase/thiol ester dehydrase-isomerase"/>
    <property type="match status" value="1"/>
</dbReference>
<dbReference type="RefSeq" id="WP_173066592.1">
    <property type="nucleotide sequence ID" value="NZ_BAABGO010000033.1"/>
</dbReference>
<name>A0A6V8KIT9_9ACTN</name>
<accession>A0A6V8KIT9</accession>
<organism evidence="2 3">
    <name type="scientific">Phytohabitans houttuyneae</name>
    <dbReference type="NCBI Taxonomy" id="1076126"/>
    <lineage>
        <taxon>Bacteria</taxon>
        <taxon>Bacillati</taxon>
        <taxon>Actinomycetota</taxon>
        <taxon>Actinomycetes</taxon>
        <taxon>Micromonosporales</taxon>
        <taxon>Micromonosporaceae</taxon>
    </lineage>
</organism>